<organism evidence="2 3">
    <name type="scientific">Cyclocybe aegerita</name>
    <name type="common">Black poplar mushroom</name>
    <name type="synonym">Agrocybe aegerita</name>
    <dbReference type="NCBI Taxonomy" id="1973307"/>
    <lineage>
        <taxon>Eukaryota</taxon>
        <taxon>Fungi</taxon>
        <taxon>Dikarya</taxon>
        <taxon>Basidiomycota</taxon>
        <taxon>Agaricomycotina</taxon>
        <taxon>Agaricomycetes</taxon>
        <taxon>Agaricomycetidae</taxon>
        <taxon>Agaricales</taxon>
        <taxon>Agaricineae</taxon>
        <taxon>Bolbitiaceae</taxon>
        <taxon>Cyclocybe</taxon>
    </lineage>
</organism>
<proteinExistence type="predicted"/>
<reference evidence="2 3" key="1">
    <citation type="submission" date="2020-01" db="EMBL/GenBank/DDBJ databases">
        <authorList>
            <person name="Gupta K D."/>
        </authorList>
    </citation>
    <scope>NUCLEOTIDE SEQUENCE [LARGE SCALE GENOMIC DNA]</scope>
</reference>
<accession>A0A8S0WD96</accession>
<evidence type="ECO:0000313" key="3">
    <source>
        <dbReference type="Proteomes" id="UP000467700"/>
    </source>
</evidence>
<protein>
    <submittedName>
        <fullName evidence="2">Uncharacterized protein</fullName>
    </submittedName>
</protein>
<feature type="compositionally biased region" description="Low complexity" evidence="1">
    <location>
        <begin position="153"/>
        <end position="164"/>
    </location>
</feature>
<comment type="caution">
    <text evidence="2">The sequence shown here is derived from an EMBL/GenBank/DDBJ whole genome shotgun (WGS) entry which is preliminary data.</text>
</comment>
<feature type="region of interest" description="Disordered" evidence="1">
    <location>
        <begin position="66"/>
        <end position="164"/>
    </location>
</feature>
<dbReference type="AlphaFoldDB" id="A0A8S0WD96"/>
<evidence type="ECO:0000313" key="2">
    <source>
        <dbReference type="EMBL" id="CAA7265610.1"/>
    </source>
</evidence>
<dbReference type="EMBL" id="CACVBS010000049">
    <property type="protein sequence ID" value="CAA7265610.1"/>
    <property type="molecule type" value="Genomic_DNA"/>
</dbReference>
<dbReference type="Proteomes" id="UP000467700">
    <property type="component" value="Unassembled WGS sequence"/>
</dbReference>
<evidence type="ECO:0000256" key="1">
    <source>
        <dbReference type="SAM" id="MobiDB-lite"/>
    </source>
</evidence>
<feature type="compositionally biased region" description="Acidic residues" evidence="1">
    <location>
        <begin position="92"/>
        <end position="152"/>
    </location>
</feature>
<name>A0A8S0WD96_CYCAE</name>
<gene>
    <name evidence="2" type="ORF">AAE3_LOCUS7808</name>
</gene>
<keyword evidence="3" id="KW-1185">Reference proteome</keyword>
<sequence>MRPSPCDRDVGWRKPPPTPVPYLSPTCESTFHLPPVPLIHCLALHSLTYTCLPAHYPPPDPNFLLGCNSCNPQLPMPALFSGPSSSEPQHFDDEDEDEDEEDEDEDEEDEDEDEEDEDEDEEDEDEDEEDEDEDEEDEDEDEEDEDEDEEDGTTMTTTMTMTMT</sequence>